<sequence>MAYGCDLTRVFTYEGSETDIYINYVTLVLTLITLILCTRKAGERASRYPRYAAWFWVPFTSVLFAMQLFADCSTNNVGISAVWSAYAGFVFLAWWRIQHIRAENAAVSALAYATPVSLAMWTGVCVYYAIVEEAMTTVAHLVAFGVGAGALLLFEALHKISSQDSYEMMEDK</sequence>
<dbReference type="OrthoDB" id="188638at2759"/>
<keyword evidence="1" id="KW-1133">Transmembrane helix</keyword>
<protein>
    <submittedName>
        <fullName evidence="2">Uncharacterized protein</fullName>
    </submittedName>
</protein>
<accession>D7FRB4</accession>
<evidence type="ECO:0000313" key="3">
    <source>
        <dbReference type="Proteomes" id="UP000002630"/>
    </source>
</evidence>
<feature type="transmembrane region" description="Helical" evidence="1">
    <location>
        <begin position="137"/>
        <end position="157"/>
    </location>
</feature>
<reference evidence="2 3" key="1">
    <citation type="journal article" date="2010" name="Nature">
        <title>The Ectocarpus genome and the independent evolution of multicellularity in brown algae.</title>
        <authorList>
            <person name="Cock J.M."/>
            <person name="Sterck L."/>
            <person name="Rouze P."/>
            <person name="Scornet D."/>
            <person name="Allen A.E."/>
            <person name="Amoutzias G."/>
            <person name="Anthouard V."/>
            <person name="Artiguenave F."/>
            <person name="Aury J.M."/>
            <person name="Badger J.H."/>
            <person name="Beszteri B."/>
            <person name="Billiau K."/>
            <person name="Bonnet E."/>
            <person name="Bothwell J.H."/>
            <person name="Bowler C."/>
            <person name="Boyen C."/>
            <person name="Brownlee C."/>
            <person name="Carrano C.J."/>
            <person name="Charrier B."/>
            <person name="Cho G.Y."/>
            <person name="Coelho S.M."/>
            <person name="Collen J."/>
            <person name="Corre E."/>
            <person name="Da Silva C."/>
            <person name="Delage L."/>
            <person name="Delaroque N."/>
            <person name="Dittami S.M."/>
            <person name="Doulbeau S."/>
            <person name="Elias M."/>
            <person name="Farnham G."/>
            <person name="Gachon C.M."/>
            <person name="Gschloessl B."/>
            <person name="Heesch S."/>
            <person name="Jabbari K."/>
            <person name="Jubin C."/>
            <person name="Kawai H."/>
            <person name="Kimura K."/>
            <person name="Kloareg B."/>
            <person name="Kupper F.C."/>
            <person name="Lang D."/>
            <person name="Le Bail A."/>
            <person name="Leblanc C."/>
            <person name="Lerouge P."/>
            <person name="Lohr M."/>
            <person name="Lopez P.J."/>
            <person name="Martens C."/>
            <person name="Maumus F."/>
            <person name="Michel G."/>
            <person name="Miranda-Saavedra D."/>
            <person name="Morales J."/>
            <person name="Moreau H."/>
            <person name="Motomura T."/>
            <person name="Nagasato C."/>
            <person name="Napoli C.A."/>
            <person name="Nelson D.R."/>
            <person name="Nyvall-Collen P."/>
            <person name="Peters A.F."/>
            <person name="Pommier C."/>
            <person name="Potin P."/>
            <person name="Poulain J."/>
            <person name="Quesneville H."/>
            <person name="Read B."/>
            <person name="Rensing S.A."/>
            <person name="Ritter A."/>
            <person name="Rousvoal S."/>
            <person name="Samanta M."/>
            <person name="Samson G."/>
            <person name="Schroeder D.C."/>
            <person name="Segurens B."/>
            <person name="Strittmatter M."/>
            <person name="Tonon T."/>
            <person name="Tregear J.W."/>
            <person name="Valentin K."/>
            <person name="von Dassow P."/>
            <person name="Yamagishi T."/>
            <person name="Van de Peer Y."/>
            <person name="Wincker P."/>
        </authorList>
    </citation>
    <scope>NUCLEOTIDE SEQUENCE [LARGE SCALE GENOMIC DNA]</scope>
    <source>
        <strain evidence="3">Ec32 / CCAP1310/4</strain>
    </source>
</reference>
<feature type="transmembrane region" description="Helical" evidence="1">
    <location>
        <begin position="51"/>
        <end position="70"/>
    </location>
</feature>
<name>D7FRB4_ECTSI</name>
<keyword evidence="1" id="KW-0472">Membrane</keyword>
<dbReference type="Proteomes" id="UP000002630">
    <property type="component" value="Linkage Group LG27"/>
</dbReference>
<dbReference type="EMBL" id="FN648390">
    <property type="protein sequence ID" value="CBJ30705.1"/>
    <property type="molecule type" value="Genomic_DNA"/>
</dbReference>
<gene>
    <name evidence="2" type="ORF">Esi_0212_0037</name>
</gene>
<keyword evidence="1" id="KW-0812">Transmembrane</keyword>
<keyword evidence="3" id="KW-1185">Reference proteome</keyword>
<organism evidence="2 3">
    <name type="scientific">Ectocarpus siliculosus</name>
    <name type="common">Brown alga</name>
    <name type="synonym">Conferva siliculosa</name>
    <dbReference type="NCBI Taxonomy" id="2880"/>
    <lineage>
        <taxon>Eukaryota</taxon>
        <taxon>Sar</taxon>
        <taxon>Stramenopiles</taxon>
        <taxon>Ochrophyta</taxon>
        <taxon>PX clade</taxon>
        <taxon>Phaeophyceae</taxon>
        <taxon>Ectocarpales</taxon>
        <taxon>Ectocarpaceae</taxon>
        <taxon>Ectocarpus</taxon>
    </lineage>
</organism>
<feature type="transmembrane region" description="Helical" evidence="1">
    <location>
        <begin position="20"/>
        <end position="39"/>
    </location>
</feature>
<evidence type="ECO:0000256" key="1">
    <source>
        <dbReference type="SAM" id="Phobius"/>
    </source>
</evidence>
<dbReference type="AlphaFoldDB" id="D7FRB4"/>
<evidence type="ECO:0000313" key="2">
    <source>
        <dbReference type="EMBL" id="CBJ30705.1"/>
    </source>
</evidence>
<dbReference type="InParanoid" id="D7FRB4"/>
<dbReference type="EMBL" id="FN649752">
    <property type="protein sequence ID" value="CBJ30705.1"/>
    <property type="molecule type" value="Genomic_DNA"/>
</dbReference>
<proteinExistence type="predicted"/>
<feature type="transmembrane region" description="Helical" evidence="1">
    <location>
        <begin position="109"/>
        <end position="131"/>
    </location>
</feature>
<feature type="transmembrane region" description="Helical" evidence="1">
    <location>
        <begin position="76"/>
        <end position="97"/>
    </location>
</feature>